<dbReference type="SUPFAM" id="SSF143422">
    <property type="entry name" value="Transposase IS200-like"/>
    <property type="match status" value="1"/>
</dbReference>
<evidence type="ECO:0000259" key="1">
    <source>
        <dbReference type="SMART" id="SM01321"/>
    </source>
</evidence>
<dbReference type="PANTHER" id="PTHR33360:SF2">
    <property type="entry name" value="TRANSPOSASE FOR INSERTION SEQUENCE ELEMENT IS200"/>
    <property type="match status" value="1"/>
</dbReference>
<dbReference type="NCBIfam" id="NF033573">
    <property type="entry name" value="transpos_IS200"/>
    <property type="match status" value="1"/>
</dbReference>
<dbReference type="SMART" id="SM01321">
    <property type="entry name" value="Y1_Tnp"/>
    <property type="match status" value="1"/>
</dbReference>
<dbReference type="EMBL" id="JAFITR010000026">
    <property type="protein sequence ID" value="MBN4066808.1"/>
    <property type="molecule type" value="Genomic_DNA"/>
</dbReference>
<dbReference type="Proteomes" id="UP000722121">
    <property type="component" value="Unassembled WGS sequence"/>
</dbReference>
<organism evidence="2 3">
    <name type="scientific">Simkania negevensis</name>
    <dbReference type="NCBI Taxonomy" id="83561"/>
    <lineage>
        <taxon>Bacteria</taxon>
        <taxon>Pseudomonadati</taxon>
        <taxon>Chlamydiota</taxon>
        <taxon>Chlamydiia</taxon>
        <taxon>Parachlamydiales</taxon>
        <taxon>Simkaniaceae</taxon>
        <taxon>Simkania</taxon>
    </lineage>
</organism>
<sequence>MVIDRENGARRAIEHLSCHENFHQVCMGHSCVENYIHLIFATRLREDLILSSMESRLHSYLCGIARKRNSSVIIINGTANHLHLLLRLHPTIALSTLVKELKSYSTGWMKKQDQAQFSWQVGYGGFSVSHSMLEKVSKYIECQKEHHQKCSFNEEIESLISRWHLRWSFLRDDNVA</sequence>
<dbReference type="PANTHER" id="PTHR33360">
    <property type="entry name" value="TRANSPOSASE FOR INSERTION SEQUENCE ELEMENT IS200"/>
    <property type="match status" value="1"/>
</dbReference>
<accession>A0ABS3AR35</accession>
<dbReference type="InterPro" id="IPR036515">
    <property type="entry name" value="Transposase_17_sf"/>
</dbReference>
<reference evidence="2 3" key="1">
    <citation type="submission" date="2021-02" db="EMBL/GenBank/DDBJ databases">
        <title>Activity-based single-cell genomes from oceanic crustal fluid captures similar information to metagenomic and metatranscriptomic surveys with orders of magnitude less sampling.</title>
        <authorList>
            <person name="D'Angelo T.S."/>
            <person name="Orcutt B.N."/>
        </authorList>
    </citation>
    <scope>NUCLEOTIDE SEQUENCE [LARGE SCALE GENOMIC DNA]</scope>
    <source>
        <strain evidence="2">AH-315-G07</strain>
    </source>
</reference>
<dbReference type="Pfam" id="PF01797">
    <property type="entry name" value="Y1_Tnp"/>
    <property type="match status" value="1"/>
</dbReference>
<keyword evidence="3" id="KW-1185">Reference proteome</keyword>
<protein>
    <submittedName>
        <fullName evidence="2">IS200/IS605 family transposase</fullName>
    </submittedName>
</protein>
<gene>
    <name evidence="2" type="primary">tnpA</name>
    <name evidence="2" type="ORF">JYU14_01850</name>
</gene>
<proteinExistence type="predicted"/>
<evidence type="ECO:0000313" key="2">
    <source>
        <dbReference type="EMBL" id="MBN4066808.1"/>
    </source>
</evidence>
<feature type="domain" description="Transposase IS200-like" evidence="1">
    <location>
        <begin position="32"/>
        <end position="143"/>
    </location>
</feature>
<dbReference type="Gene3D" id="3.30.70.1290">
    <property type="entry name" value="Transposase IS200-like"/>
    <property type="match status" value="1"/>
</dbReference>
<comment type="caution">
    <text evidence="2">The sequence shown here is derived from an EMBL/GenBank/DDBJ whole genome shotgun (WGS) entry which is preliminary data.</text>
</comment>
<name>A0ABS3AR35_9BACT</name>
<evidence type="ECO:0000313" key="3">
    <source>
        <dbReference type="Proteomes" id="UP000722121"/>
    </source>
</evidence>
<dbReference type="InterPro" id="IPR002686">
    <property type="entry name" value="Transposase_17"/>
</dbReference>